<evidence type="ECO:0000256" key="5">
    <source>
        <dbReference type="ARBA" id="ARBA00022989"/>
    </source>
</evidence>
<dbReference type="RefSeq" id="WP_379766222.1">
    <property type="nucleotide sequence ID" value="NZ_JBHSXI010000008.1"/>
</dbReference>
<feature type="transmembrane region" description="Helical" evidence="7">
    <location>
        <begin position="291"/>
        <end position="310"/>
    </location>
</feature>
<reference evidence="9 10" key="1">
    <citation type="journal article" date="2019" name="Int. J. Syst. Evol. Microbiol.">
        <title>The Global Catalogue of Microorganisms (GCM) 10K type strain sequencing project: providing services to taxonomists for standard genome sequencing and annotation.</title>
        <authorList>
            <consortium name="The Broad Institute Genomics Platform"/>
            <consortium name="The Broad Institute Genome Sequencing Center for Infectious Disease"/>
            <person name="Wu L."/>
            <person name="Ma J."/>
        </authorList>
    </citation>
    <scope>NUCLEOTIDE SEQUENCE [LARGE SCALE GENOMIC DNA]</scope>
    <source>
        <strain evidence="9 10">Y73</strain>
    </source>
</reference>
<feature type="transmembrane region" description="Helical" evidence="7">
    <location>
        <begin position="188"/>
        <end position="205"/>
    </location>
</feature>
<feature type="transmembrane region" description="Helical" evidence="7">
    <location>
        <begin position="245"/>
        <end position="271"/>
    </location>
</feature>
<keyword evidence="4 7" id="KW-0812">Transmembrane</keyword>
<dbReference type="CDD" id="cd06261">
    <property type="entry name" value="TM_PBP2"/>
    <property type="match status" value="1"/>
</dbReference>
<feature type="transmembrane region" description="Helical" evidence="7">
    <location>
        <begin position="135"/>
        <end position="163"/>
    </location>
</feature>
<dbReference type="GO" id="GO:0005886">
    <property type="term" value="C:plasma membrane"/>
    <property type="evidence" value="ECO:0007669"/>
    <property type="project" value="UniProtKB-SubCell"/>
</dbReference>
<evidence type="ECO:0000256" key="6">
    <source>
        <dbReference type="ARBA" id="ARBA00023136"/>
    </source>
</evidence>
<gene>
    <name evidence="9" type="ORF">ACFQEY_06740</name>
</gene>
<evidence type="ECO:0000256" key="4">
    <source>
        <dbReference type="ARBA" id="ARBA00022692"/>
    </source>
</evidence>
<dbReference type="Gene3D" id="1.10.3720.10">
    <property type="entry name" value="MetI-like"/>
    <property type="match status" value="1"/>
</dbReference>
<proteinExistence type="inferred from homology"/>
<comment type="similarity">
    <text evidence="7">Belongs to the binding-protein-dependent transport system permease family.</text>
</comment>
<dbReference type="InterPro" id="IPR045621">
    <property type="entry name" value="BPD_transp_1_N"/>
</dbReference>
<comment type="subcellular location">
    <subcellularLocation>
        <location evidence="1 7">Cell membrane</location>
        <topology evidence="1 7">Multi-pass membrane protein</topology>
    </subcellularLocation>
</comment>
<feature type="transmembrane region" description="Helical" evidence="7">
    <location>
        <begin position="101"/>
        <end position="123"/>
    </location>
</feature>
<accession>A0ABD5ULV0</accession>
<dbReference type="InterPro" id="IPR000515">
    <property type="entry name" value="MetI-like"/>
</dbReference>
<dbReference type="EMBL" id="JBHSXI010000008">
    <property type="protein sequence ID" value="MFC6888718.1"/>
    <property type="molecule type" value="Genomic_DNA"/>
</dbReference>
<evidence type="ECO:0000313" key="9">
    <source>
        <dbReference type="EMBL" id="MFC6888718.1"/>
    </source>
</evidence>
<evidence type="ECO:0000256" key="2">
    <source>
        <dbReference type="ARBA" id="ARBA00022448"/>
    </source>
</evidence>
<keyword evidence="5 7" id="KW-1133">Transmembrane helix</keyword>
<dbReference type="Pfam" id="PF19300">
    <property type="entry name" value="BPD_transp_1_N"/>
    <property type="match status" value="1"/>
</dbReference>
<feature type="domain" description="ABC transmembrane type-1" evidence="8">
    <location>
        <begin position="97"/>
        <end position="310"/>
    </location>
</feature>
<evidence type="ECO:0000256" key="1">
    <source>
        <dbReference type="ARBA" id="ARBA00004651"/>
    </source>
</evidence>
<dbReference type="PANTHER" id="PTHR43163:SF6">
    <property type="entry name" value="DIPEPTIDE TRANSPORT SYSTEM PERMEASE PROTEIN DPPB-RELATED"/>
    <property type="match status" value="1"/>
</dbReference>
<dbReference type="InterPro" id="IPR035906">
    <property type="entry name" value="MetI-like_sf"/>
</dbReference>
<keyword evidence="2 7" id="KW-0813">Transport</keyword>
<evidence type="ECO:0000259" key="8">
    <source>
        <dbReference type="PROSITE" id="PS50928"/>
    </source>
</evidence>
<dbReference type="AlphaFoldDB" id="A0ABD5ULV0"/>
<dbReference type="PANTHER" id="PTHR43163">
    <property type="entry name" value="DIPEPTIDE TRANSPORT SYSTEM PERMEASE PROTEIN DPPB-RELATED"/>
    <property type="match status" value="1"/>
</dbReference>
<protein>
    <submittedName>
        <fullName evidence="9">ABC transporter permease</fullName>
    </submittedName>
</protein>
<keyword evidence="10" id="KW-1185">Reference proteome</keyword>
<dbReference type="SUPFAM" id="SSF161098">
    <property type="entry name" value="MetI-like"/>
    <property type="match status" value="1"/>
</dbReference>
<sequence>MSNLRYFVKRTVVTALLIFLVASALFLLFRSLPGSYLDILVARGANAEELEAAQEAWGLNDPLYVQYFEYITNLFTGDMGNSFRYRTPVINVVGEAILNSFLLVAPAITVAYIVGSIFGGFLGRNRGSKKERRGVAGITILGTIPEFFLGIFLLIIGAFWFGIFPTGGMSSVQNSGLSTLEMVQTGDFWLHYALPFLTIVAKLVYLPSLIMRTSVVEISGQDFMTYHRLKGLPETRQLRHMLKHASLPVITLYPISMGRAIGGMVIVETVFNWPGVGFLLVESVFQRDLPVVQFVFFLVAVWVIVGNYLVDIVYSIIDPRVVVEGQDSD</sequence>
<name>A0ABD5ULV0_9EURY</name>
<evidence type="ECO:0000313" key="10">
    <source>
        <dbReference type="Proteomes" id="UP001596333"/>
    </source>
</evidence>
<dbReference type="Pfam" id="PF00528">
    <property type="entry name" value="BPD_transp_1"/>
    <property type="match status" value="1"/>
</dbReference>
<keyword evidence="6 7" id="KW-0472">Membrane</keyword>
<dbReference type="PROSITE" id="PS50928">
    <property type="entry name" value="ABC_TM1"/>
    <property type="match status" value="1"/>
</dbReference>
<evidence type="ECO:0000256" key="3">
    <source>
        <dbReference type="ARBA" id="ARBA00022475"/>
    </source>
</evidence>
<organism evidence="9 10">
    <name type="scientific">Halorubrum trueperi</name>
    <dbReference type="NCBI Taxonomy" id="2004704"/>
    <lineage>
        <taxon>Archaea</taxon>
        <taxon>Methanobacteriati</taxon>
        <taxon>Methanobacteriota</taxon>
        <taxon>Stenosarchaea group</taxon>
        <taxon>Halobacteria</taxon>
        <taxon>Halobacteriales</taxon>
        <taxon>Haloferacaceae</taxon>
        <taxon>Halorubrum</taxon>
    </lineage>
</organism>
<evidence type="ECO:0000256" key="7">
    <source>
        <dbReference type="RuleBase" id="RU363032"/>
    </source>
</evidence>
<comment type="caution">
    <text evidence="9">The sequence shown here is derived from an EMBL/GenBank/DDBJ whole genome shotgun (WGS) entry which is preliminary data.</text>
</comment>
<keyword evidence="3" id="KW-1003">Cell membrane</keyword>
<dbReference type="Proteomes" id="UP001596333">
    <property type="component" value="Unassembled WGS sequence"/>
</dbReference>